<organism evidence="2 3">
    <name type="scientific">Comamonas terrigena</name>
    <dbReference type="NCBI Taxonomy" id="32013"/>
    <lineage>
        <taxon>Bacteria</taxon>
        <taxon>Pseudomonadati</taxon>
        <taxon>Pseudomonadota</taxon>
        <taxon>Betaproteobacteria</taxon>
        <taxon>Burkholderiales</taxon>
        <taxon>Comamonadaceae</taxon>
        <taxon>Comamonas</taxon>
    </lineage>
</organism>
<evidence type="ECO:0000313" key="2">
    <source>
        <dbReference type="EMBL" id="PEH91009.1"/>
    </source>
</evidence>
<dbReference type="GeneID" id="80800974"/>
<feature type="compositionally biased region" description="Pro residues" evidence="1">
    <location>
        <begin position="33"/>
        <end position="43"/>
    </location>
</feature>
<gene>
    <name evidence="2" type="ORF">CRM82_10185</name>
</gene>
<evidence type="ECO:0000313" key="3">
    <source>
        <dbReference type="Proteomes" id="UP000220246"/>
    </source>
</evidence>
<dbReference type="RefSeq" id="WP_083520414.1">
    <property type="nucleotide sequence ID" value="NZ_DAMCYT010000003.1"/>
</dbReference>
<accession>A0A2A7V0A0</accession>
<feature type="compositionally biased region" description="Pro residues" evidence="1">
    <location>
        <begin position="52"/>
        <end position="63"/>
    </location>
</feature>
<dbReference type="AlphaFoldDB" id="A0A2A7V0A0"/>
<protein>
    <submittedName>
        <fullName evidence="2">Uncharacterized protein</fullName>
    </submittedName>
</protein>
<proteinExistence type="predicted"/>
<name>A0A2A7V0A0_COMTR</name>
<comment type="caution">
    <text evidence="2">The sequence shown here is derived from an EMBL/GenBank/DDBJ whole genome shotgun (WGS) entry which is preliminary data.</text>
</comment>
<reference evidence="3" key="1">
    <citation type="submission" date="2017-09" db="EMBL/GenBank/DDBJ databases">
        <title>FDA dAtabase for Regulatory Grade micrObial Sequences (FDA-ARGOS): Supporting development and validation of Infectious Disease Dx tests.</title>
        <authorList>
            <person name="Minogue T."/>
            <person name="Wolcott M."/>
            <person name="Wasieloski L."/>
            <person name="Aguilar W."/>
            <person name="Moore D."/>
            <person name="Tallon L."/>
            <person name="Sadzewicz L."/>
            <person name="Ott S."/>
            <person name="Zhao X."/>
            <person name="Nagaraj S."/>
            <person name="Vavikolanu K."/>
            <person name="Aluvathingal J."/>
            <person name="Nadendla S."/>
            <person name="Sichtig H."/>
        </authorList>
    </citation>
    <scope>NUCLEOTIDE SEQUENCE [LARGE SCALE GENOMIC DNA]</scope>
    <source>
        <strain evidence="3">FDAARGOS_394</strain>
    </source>
</reference>
<dbReference type="EMBL" id="PDEA01000001">
    <property type="protein sequence ID" value="PEH91009.1"/>
    <property type="molecule type" value="Genomic_DNA"/>
</dbReference>
<feature type="region of interest" description="Disordered" evidence="1">
    <location>
        <begin position="1"/>
        <end position="74"/>
    </location>
</feature>
<dbReference type="STRING" id="1219032.GCA_001515545_01668"/>
<dbReference type="Proteomes" id="UP000220246">
    <property type="component" value="Unassembled WGS sequence"/>
</dbReference>
<sequence length="74" mass="7684">MPLHLSAAAPAMPNPHIPNEPLLPPDPDKVPGRPEPVAPPAPIDPLVTAPPIRLPPQPVPPSPSTSQGARHATR</sequence>
<keyword evidence="3" id="KW-1185">Reference proteome</keyword>
<feature type="compositionally biased region" description="Pro residues" evidence="1">
    <location>
        <begin position="12"/>
        <end position="25"/>
    </location>
</feature>
<evidence type="ECO:0000256" key="1">
    <source>
        <dbReference type="SAM" id="MobiDB-lite"/>
    </source>
</evidence>